<feature type="transmembrane region" description="Helical" evidence="8">
    <location>
        <begin position="318"/>
        <end position="340"/>
    </location>
</feature>
<dbReference type="OrthoDB" id="7339120at2"/>
<evidence type="ECO:0000259" key="9">
    <source>
        <dbReference type="Pfam" id="PF06808"/>
    </source>
</evidence>
<keyword evidence="2" id="KW-1003">Cell membrane</keyword>
<feature type="transmembrane region" description="Helical" evidence="8">
    <location>
        <begin position="205"/>
        <end position="233"/>
    </location>
</feature>
<dbReference type="PANTHER" id="PTHR33362">
    <property type="entry name" value="SIALIC ACID TRAP TRANSPORTER PERMEASE PROTEIN SIAT-RELATED"/>
    <property type="match status" value="1"/>
</dbReference>
<feature type="transmembrane region" description="Helical" evidence="8">
    <location>
        <begin position="12"/>
        <end position="45"/>
    </location>
</feature>
<evidence type="ECO:0000256" key="6">
    <source>
        <dbReference type="ARBA" id="ARBA00023136"/>
    </source>
</evidence>
<feature type="domain" description="TRAP C4-dicarboxylate transport system permease DctM subunit" evidence="9">
    <location>
        <begin position="18"/>
        <end position="335"/>
    </location>
</feature>
<dbReference type="InterPro" id="IPR010656">
    <property type="entry name" value="DctM"/>
</dbReference>
<evidence type="ECO:0000256" key="7">
    <source>
        <dbReference type="RuleBase" id="RU369079"/>
    </source>
</evidence>
<evidence type="ECO:0000256" key="4">
    <source>
        <dbReference type="ARBA" id="ARBA00022692"/>
    </source>
</evidence>
<reference evidence="10 11" key="1">
    <citation type="submission" date="2018-09" db="EMBL/GenBank/DDBJ databases">
        <title>Roseovarius spongiae sp. nov., isolated from a marine sponge.</title>
        <authorList>
            <person name="Zhuang L."/>
            <person name="Luo L."/>
        </authorList>
    </citation>
    <scope>NUCLEOTIDE SEQUENCE [LARGE SCALE GENOMIC DNA]</scope>
    <source>
        <strain evidence="10 11">HN-E21</strain>
    </source>
</reference>
<comment type="function">
    <text evidence="7">Part of the tripartite ATP-independent periplasmic (TRAP) transport system.</text>
</comment>
<dbReference type="GO" id="GO:0005886">
    <property type="term" value="C:plasma membrane"/>
    <property type="evidence" value="ECO:0007669"/>
    <property type="project" value="UniProtKB-SubCell"/>
</dbReference>
<sequence>MLFGLDGVELGLIIVALCLFGGILSGFPVAFAIAGAGILSFAIIAALNSAGLLIHQAIDTGSEGYRALIASGVKPESVSIFRYPDLARIATPVFPQGWEVALDRNVSFIVNRINERVLAGQSIETLLAVLMFVMMGITLERSGIAEDLLTTMARVFGPLPGGLAVSVVVVGAFLAASTGIVGATVVTMGLLSLPTMLRHNYSPEIATGVIAAAGTLGQIIPPSIVIILLGALAGDLYSAAQETRAMAAGCNDALTYLGEAAVVSVGTLFQAALLPGVFLALLYALYAFGYALLNPSRAPSVAMEGQAGGQAVTRGEAFTWFVGAPLGLIAAMLLAVNLGVVGSQSLAVDSFTDRTGGASLRTNVSAECMVSMIELHGQGEWDRAVAETEAIAAAGGEHESVRLSPEEIAARRAEKEAAAAPIGTGVALIFVLFALVLALGRGVAPIRDPRPLLIGGVGVVSGLLVDMLLIAPSASAGATVLMLALPLALAFYGAAAAARRLARNDLIRVVFPPLVLIVAVLGSILGGITNPTPAAALGAGGAIMLAAYRRLRETERSAKVIIWATLAIGAAILIGVNFDLRINREEGVGVESIAAFVAAYAAYLYAMFGLLFSCWVLFASGVLTPVVRETAKVTSMVFTILIGSQLLNLVVISFGGEHYIQEFLRSYDSELQAFLVVMLVLFVLGFVLDFLEIIYIVIPIVGPVIYGGSFDPKWVTIMIAVNLQTSFLTPPFGFALFYLRGVAPASVTTGHIYRGVFPFVLIQVLGLAILWFFPAIVTVVPAILG</sequence>
<feature type="transmembrane region" description="Helical" evidence="8">
    <location>
        <begin position="418"/>
        <end position="440"/>
    </location>
</feature>
<comment type="caution">
    <text evidence="10">The sequence shown here is derived from an EMBL/GenBank/DDBJ whole genome shotgun (WGS) entry which is preliminary data.</text>
</comment>
<dbReference type="InterPro" id="IPR004681">
    <property type="entry name" value="TRAP_DctM"/>
</dbReference>
<dbReference type="Pfam" id="PF06808">
    <property type="entry name" value="DctM"/>
    <property type="match status" value="2"/>
</dbReference>
<feature type="transmembrane region" description="Helical" evidence="8">
    <location>
        <begin position="126"/>
        <end position="144"/>
    </location>
</feature>
<feature type="transmembrane region" description="Helical" evidence="8">
    <location>
        <begin position="560"/>
        <end position="578"/>
    </location>
</feature>
<protein>
    <submittedName>
        <fullName evidence="10">TRAP transporter large permease subunit</fullName>
    </submittedName>
</protein>
<keyword evidence="4 8" id="KW-0812">Transmembrane</keyword>
<dbReference type="EMBL" id="RAPE01000002">
    <property type="protein sequence ID" value="RKF15166.1"/>
    <property type="molecule type" value="Genomic_DNA"/>
</dbReference>
<accession>A0A3A8B5P6</accession>
<keyword evidence="11" id="KW-1185">Reference proteome</keyword>
<keyword evidence="3 7" id="KW-0997">Cell inner membrane</keyword>
<evidence type="ECO:0000256" key="8">
    <source>
        <dbReference type="SAM" id="Phobius"/>
    </source>
</evidence>
<feature type="transmembrane region" description="Helical" evidence="8">
    <location>
        <begin position="164"/>
        <end position="193"/>
    </location>
</feature>
<feature type="transmembrane region" description="Helical" evidence="8">
    <location>
        <begin position="674"/>
        <end position="702"/>
    </location>
</feature>
<name>A0A3A8B5P6_9RHOB</name>
<feature type="transmembrane region" description="Helical" evidence="8">
    <location>
        <begin position="759"/>
        <end position="784"/>
    </location>
</feature>
<organism evidence="10 11">
    <name type="scientific">Roseovarius spongiae</name>
    <dbReference type="NCBI Taxonomy" id="2320272"/>
    <lineage>
        <taxon>Bacteria</taxon>
        <taxon>Pseudomonadati</taxon>
        <taxon>Pseudomonadota</taxon>
        <taxon>Alphaproteobacteria</taxon>
        <taxon>Rhodobacterales</taxon>
        <taxon>Roseobacteraceae</taxon>
        <taxon>Roseovarius</taxon>
    </lineage>
</organism>
<feature type="transmembrane region" description="Helical" evidence="8">
    <location>
        <begin position="531"/>
        <end position="548"/>
    </location>
</feature>
<feature type="transmembrane region" description="Helical" evidence="8">
    <location>
        <begin position="452"/>
        <end position="470"/>
    </location>
</feature>
<keyword evidence="5 8" id="KW-1133">Transmembrane helix</keyword>
<feature type="transmembrane region" description="Helical" evidence="8">
    <location>
        <begin position="635"/>
        <end position="654"/>
    </location>
</feature>
<feature type="transmembrane region" description="Helical" evidence="8">
    <location>
        <begin position="476"/>
        <end position="494"/>
    </location>
</feature>
<feature type="transmembrane region" description="Helical" evidence="8">
    <location>
        <begin position="598"/>
        <end position="623"/>
    </location>
</feature>
<keyword evidence="6 8" id="KW-0472">Membrane</keyword>
<keyword evidence="7" id="KW-0813">Transport</keyword>
<evidence type="ECO:0000256" key="1">
    <source>
        <dbReference type="ARBA" id="ARBA00004429"/>
    </source>
</evidence>
<dbReference type="PANTHER" id="PTHR33362:SF7">
    <property type="entry name" value="SLL1103 PROTEIN"/>
    <property type="match status" value="1"/>
</dbReference>
<dbReference type="RefSeq" id="WP_121166363.1">
    <property type="nucleotide sequence ID" value="NZ_RAPE01000002.1"/>
</dbReference>
<evidence type="ECO:0000256" key="3">
    <source>
        <dbReference type="ARBA" id="ARBA00022519"/>
    </source>
</evidence>
<dbReference type="GO" id="GO:0022857">
    <property type="term" value="F:transmembrane transporter activity"/>
    <property type="evidence" value="ECO:0007669"/>
    <property type="project" value="UniProtKB-UniRule"/>
</dbReference>
<proteinExistence type="predicted"/>
<dbReference type="AlphaFoldDB" id="A0A3A8B5P6"/>
<evidence type="ECO:0000256" key="2">
    <source>
        <dbReference type="ARBA" id="ARBA00022475"/>
    </source>
</evidence>
<dbReference type="Proteomes" id="UP000281128">
    <property type="component" value="Unassembled WGS sequence"/>
</dbReference>
<evidence type="ECO:0000256" key="5">
    <source>
        <dbReference type="ARBA" id="ARBA00022989"/>
    </source>
</evidence>
<feature type="transmembrane region" description="Helical" evidence="8">
    <location>
        <begin position="272"/>
        <end position="293"/>
    </location>
</feature>
<comment type="subcellular location">
    <subcellularLocation>
        <location evidence="1 7">Cell inner membrane</location>
        <topology evidence="1 7">Multi-pass membrane protein</topology>
    </subcellularLocation>
</comment>
<feature type="domain" description="TRAP C4-dicarboxylate transport system permease DctM subunit" evidence="9">
    <location>
        <begin position="598"/>
        <end position="776"/>
    </location>
</feature>
<evidence type="ECO:0000313" key="11">
    <source>
        <dbReference type="Proteomes" id="UP000281128"/>
    </source>
</evidence>
<gene>
    <name evidence="10" type="ORF">D6850_10005</name>
</gene>
<feature type="transmembrane region" description="Helical" evidence="8">
    <location>
        <begin position="714"/>
        <end position="739"/>
    </location>
</feature>
<feature type="transmembrane region" description="Helical" evidence="8">
    <location>
        <begin position="506"/>
        <end position="525"/>
    </location>
</feature>
<evidence type="ECO:0000313" key="10">
    <source>
        <dbReference type="EMBL" id="RKF15166.1"/>
    </source>
</evidence>